<dbReference type="InterPro" id="IPR037883">
    <property type="entry name" value="Knr4/Smi1-like_sf"/>
</dbReference>
<dbReference type="Pfam" id="PF09346">
    <property type="entry name" value="SMI1_KNR4"/>
    <property type="match status" value="1"/>
</dbReference>
<proteinExistence type="predicted"/>
<evidence type="ECO:0000259" key="1">
    <source>
        <dbReference type="SMART" id="SM00860"/>
    </source>
</evidence>
<dbReference type="InterPro" id="IPR018958">
    <property type="entry name" value="Knr4/Smi1-like_dom"/>
</dbReference>
<dbReference type="SMART" id="SM00860">
    <property type="entry name" value="SMI1_KNR4"/>
    <property type="match status" value="1"/>
</dbReference>
<dbReference type="Proteomes" id="UP001215280">
    <property type="component" value="Unassembled WGS sequence"/>
</dbReference>
<dbReference type="EMBL" id="JARJLG010000052">
    <property type="protein sequence ID" value="KAJ7759426.1"/>
    <property type="molecule type" value="Genomic_DNA"/>
</dbReference>
<dbReference type="Gene3D" id="3.40.1580.10">
    <property type="entry name" value="SMI1/KNR4-like"/>
    <property type="match status" value="1"/>
</dbReference>
<protein>
    <recommendedName>
        <fullName evidence="1">Knr4/Smi1-like domain-containing protein</fullName>
    </recommendedName>
</protein>
<dbReference type="SUPFAM" id="SSF160631">
    <property type="entry name" value="SMI1/KNR4-like"/>
    <property type="match status" value="1"/>
</dbReference>
<gene>
    <name evidence="2" type="ORF">DFH07DRAFT_1023786</name>
</gene>
<dbReference type="AlphaFoldDB" id="A0AAD7JCG5"/>
<evidence type="ECO:0000313" key="3">
    <source>
        <dbReference type="Proteomes" id="UP001215280"/>
    </source>
</evidence>
<keyword evidence="3" id="KW-1185">Reference proteome</keyword>
<organism evidence="2 3">
    <name type="scientific">Mycena maculata</name>
    <dbReference type="NCBI Taxonomy" id="230809"/>
    <lineage>
        <taxon>Eukaryota</taxon>
        <taxon>Fungi</taxon>
        <taxon>Dikarya</taxon>
        <taxon>Basidiomycota</taxon>
        <taxon>Agaricomycotina</taxon>
        <taxon>Agaricomycetes</taxon>
        <taxon>Agaricomycetidae</taxon>
        <taxon>Agaricales</taxon>
        <taxon>Marasmiineae</taxon>
        <taxon>Mycenaceae</taxon>
        <taxon>Mycena</taxon>
    </lineage>
</organism>
<accession>A0AAD7JCG5</accession>
<feature type="domain" description="Knr4/Smi1-like" evidence="1">
    <location>
        <begin position="412"/>
        <end position="561"/>
    </location>
</feature>
<reference evidence="2" key="1">
    <citation type="submission" date="2023-03" db="EMBL/GenBank/DDBJ databases">
        <title>Massive genome expansion in bonnet fungi (Mycena s.s.) driven by repeated elements and novel gene families across ecological guilds.</title>
        <authorList>
            <consortium name="Lawrence Berkeley National Laboratory"/>
            <person name="Harder C.B."/>
            <person name="Miyauchi S."/>
            <person name="Viragh M."/>
            <person name="Kuo A."/>
            <person name="Thoen E."/>
            <person name="Andreopoulos B."/>
            <person name="Lu D."/>
            <person name="Skrede I."/>
            <person name="Drula E."/>
            <person name="Henrissat B."/>
            <person name="Morin E."/>
            <person name="Kohler A."/>
            <person name="Barry K."/>
            <person name="LaButti K."/>
            <person name="Morin E."/>
            <person name="Salamov A."/>
            <person name="Lipzen A."/>
            <person name="Mereny Z."/>
            <person name="Hegedus B."/>
            <person name="Baldrian P."/>
            <person name="Stursova M."/>
            <person name="Weitz H."/>
            <person name="Taylor A."/>
            <person name="Grigoriev I.V."/>
            <person name="Nagy L.G."/>
            <person name="Martin F."/>
            <person name="Kauserud H."/>
        </authorList>
    </citation>
    <scope>NUCLEOTIDE SEQUENCE</scope>
    <source>
        <strain evidence="2">CBHHK188m</strain>
    </source>
</reference>
<comment type="caution">
    <text evidence="2">The sequence shown here is derived from an EMBL/GenBank/DDBJ whole genome shotgun (WGS) entry which is preliminary data.</text>
</comment>
<evidence type="ECO:0000313" key="2">
    <source>
        <dbReference type="EMBL" id="KAJ7759426.1"/>
    </source>
</evidence>
<sequence>MSLRELERVDQPRGVIFVPGAVDLQIQFSDQFIQHLTTFVVERHHDIVAVDSSILAIINIRTEVVMRLEEHIRECAFAIPESQPEQKPAEYVIWHHSPVVYDSTSIGISIWTVSNGSPENLRSLAVLLRDALRIDGPNGRFNLYPPLGPVTYIDQDYNQIELACSEIKEEKKLTGWSFTVMYGTAARLAAQGFLQAGTSIISSLLAAFPKCMDVRYYESVRWMFEFLWEAGGNRPEGLPWEAPSLEMLQEKALERRNGRLPATPEEKSYALEVIDVKISLGDLPRYPYSLLMAAVLCMESGDIERARKYMELECKYILLNKRVDEWGLLAECRILAPIILEGDLGKTMGQTAEGAKRDAEAIISAFRSWPTREERIREAREANARTPLSTSALLDILEPFKADDDASLRKPPTTEESITEVEARLGLSLPEDYREFLRTSNGMNFIARLELPGLRPVEELAWEEASALGLEELEVTLGMKVKDGESELLPKMGRLLMISDADDEEQVWLLEPSQVEKALQVFKTERGLTRFSQPVGWRVVLWRHWCPEPKWYRSFQGYLEAATVVAKKSS</sequence>
<name>A0AAD7JCG5_9AGAR</name>